<accession>A0A1F6EHY7</accession>
<evidence type="ECO:0000256" key="1">
    <source>
        <dbReference type="SAM" id="Phobius"/>
    </source>
</evidence>
<name>A0A1F6EHY7_9BACT</name>
<feature type="chain" id="PRO_5009524174" description="Cytochrome c-type biogenesis protein" evidence="2">
    <location>
        <begin position="24"/>
        <end position="133"/>
    </location>
</feature>
<proteinExistence type="predicted"/>
<evidence type="ECO:0000313" key="3">
    <source>
        <dbReference type="EMBL" id="OGG73256.1"/>
    </source>
</evidence>
<dbReference type="EMBL" id="MFLY01000004">
    <property type="protein sequence ID" value="OGG73256.1"/>
    <property type="molecule type" value="Genomic_DNA"/>
</dbReference>
<protein>
    <recommendedName>
        <fullName evidence="5">Cytochrome c-type biogenesis protein</fullName>
    </recommendedName>
</protein>
<keyword evidence="1" id="KW-0812">Transmembrane</keyword>
<evidence type="ECO:0000256" key="2">
    <source>
        <dbReference type="SAM" id="SignalP"/>
    </source>
</evidence>
<keyword evidence="1" id="KW-1133">Transmembrane helix</keyword>
<dbReference type="AlphaFoldDB" id="A0A1F6EHY7"/>
<keyword evidence="1" id="KW-0472">Membrane</keyword>
<gene>
    <name evidence="3" type="ORF">A3A38_03970</name>
</gene>
<feature type="transmembrane region" description="Helical" evidence="1">
    <location>
        <begin position="99"/>
        <end position="117"/>
    </location>
</feature>
<sequence length="133" mass="14404">MTLSRTMATLLVAMLLMPLLAFAQEEDILRSTIRADIMSDPRSAEMSPTEIDALVNALAMQAQEQGIAQDYLDAQSSFEPVEAPIYEESASMMLTPLDIALLALIIILAGVVILVILQRNARRSMPPSAGMVA</sequence>
<reference evidence="3 4" key="1">
    <citation type="journal article" date="2016" name="Nat. Commun.">
        <title>Thousands of microbial genomes shed light on interconnected biogeochemical processes in an aquifer system.</title>
        <authorList>
            <person name="Anantharaman K."/>
            <person name="Brown C.T."/>
            <person name="Hug L.A."/>
            <person name="Sharon I."/>
            <person name="Castelle C.J."/>
            <person name="Probst A.J."/>
            <person name="Thomas B.C."/>
            <person name="Singh A."/>
            <person name="Wilkins M.J."/>
            <person name="Karaoz U."/>
            <person name="Brodie E.L."/>
            <person name="Williams K.H."/>
            <person name="Hubbard S.S."/>
            <person name="Banfield J.F."/>
        </authorList>
    </citation>
    <scope>NUCLEOTIDE SEQUENCE [LARGE SCALE GENOMIC DNA]</scope>
</reference>
<feature type="signal peptide" evidence="2">
    <location>
        <begin position="1"/>
        <end position="23"/>
    </location>
</feature>
<keyword evidence="2" id="KW-0732">Signal</keyword>
<evidence type="ECO:0000313" key="4">
    <source>
        <dbReference type="Proteomes" id="UP000177306"/>
    </source>
</evidence>
<organism evidence="3 4">
    <name type="scientific">Candidatus Kaiserbacteria bacterium RIFCSPLOWO2_01_FULL_53_17</name>
    <dbReference type="NCBI Taxonomy" id="1798511"/>
    <lineage>
        <taxon>Bacteria</taxon>
        <taxon>Candidatus Kaiseribacteriota</taxon>
    </lineage>
</organism>
<evidence type="ECO:0008006" key="5">
    <source>
        <dbReference type="Google" id="ProtNLM"/>
    </source>
</evidence>
<dbReference type="Proteomes" id="UP000177306">
    <property type="component" value="Unassembled WGS sequence"/>
</dbReference>
<comment type="caution">
    <text evidence="3">The sequence shown here is derived from an EMBL/GenBank/DDBJ whole genome shotgun (WGS) entry which is preliminary data.</text>
</comment>